<feature type="transmembrane region" description="Helical" evidence="12">
    <location>
        <begin position="127"/>
        <end position="145"/>
    </location>
</feature>
<dbReference type="InterPro" id="IPR022813">
    <property type="entry name" value="SecD/SecF_arch_bac"/>
</dbReference>
<evidence type="ECO:0000256" key="5">
    <source>
        <dbReference type="ARBA" id="ARBA00022927"/>
    </source>
</evidence>
<dbReference type="SUPFAM" id="SSF82866">
    <property type="entry name" value="Multidrug efflux transporter AcrB transmembrane domain"/>
    <property type="match status" value="1"/>
</dbReference>
<dbReference type="GO" id="GO:0015450">
    <property type="term" value="F:protein-transporting ATPase activity"/>
    <property type="evidence" value="ECO:0007669"/>
    <property type="project" value="InterPro"/>
</dbReference>
<dbReference type="GO" id="GO:0065002">
    <property type="term" value="P:intracellular protein transmembrane transport"/>
    <property type="evidence" value="ECO:0007669"/>
    <property type="project" value="UniProtKB-UniRule"/>
</dbReference>
<keyword evidence="4 12" id="KW-0812">Transmembrane</keyword>
<dbReference type="STRING" id="908809.ABG79_00859"/>
<dbReference type="InterPro" id="IPR022645">
    <property type="entry name" value="SecD/SecF_bac"/>
</dbReference>
<dbReference type="InterPro" id="IPR005665">
    <property type="entry name" value="SecF_bac"/>
</dbReference>
<dbReference type="PANTHER" id="PTHR30081">
    <property type="entry name" value="PROTEIN-EXPORT MEMBRANE PROTEIN SEC"/>
    <property type="match status" value="1"/>
</dbReference>
<dbReference type="GO" id="GO:0043952">
    <property type="term" value="P:protein transport by the Sec complex"/>
    <property type="evidence" value="ECO:0007669"/>
    <property type="project" value="UniProtKB-UniRule"/>
</dbReference>
<name>A0A0R3JVC3_CALMK</name>
<dbReference type="HAMAP" id="MF_01464_B">
    <property type="entry name" value="SecF_B"/>
    <property type="match status" value="1"/>
</dbReference>
<evidence type="ECO:0000256" key="2">
    <source>
        <dbReference type="ARBA" id="ARBA00022448"/>
    </source>
</evidence>
<evidence type="ECO:0000256" key="8">
    <source>
        <dbReference type="ARBA" id="ARBA00023136"/>
    </source>
</evidence>
<feature type="transmembrane region" description="Helical" evidence="12">
    <location>
        <begin position="255"/>
        <end position="281"/>
    </location>
</feature>
<keyword evidence="8 12" id="KW-0472">Membrane</keyword>
<evidence type="ECO:0000256" key="7">
    <source>
        <dbReference type="ARBA" id="ARBA00023010"/>
    </source>
</evidence>
<comment type="subunit">
    <text evidence="12">Forms a complex with SecD. Part of the essential Sec protein translocation apparatus which comprises SecA, SecYEG and auxiliary proteins SecDF. Other proteins may also be involved.</text>
</comment>
<evidence type="ECO:0000313" key="14">
    <source>
        <dbReference type="EMBL" id="KRQ87520.1"/>
    </source>
</evidence>
<dbReference type="PATRIC" id="fig|908809.3.peg.867"/>
<evidence type="ECO:0000259" key="13">
    <source>
        <dbReference type="Pfam" id="PF02355"/>
    </source>
</evidence>
<dbReference type="GO" id="GO:0006605">
    <property type="term" value="P:protein targeting"/>
    <property type="evidence" value="ECO:0007669"/>
    <property type="project" value="UniProtKB-UniRule"/>
</dbReference>
<comment type="similarity">
    <text evidence="12">Belongs to the SecD/SecF family. SecF subfamily.</text>
</comment>
<protein>
    <recommendedName>
        <fullName evidence="12">Protein-export membrane protein SecF</fullName>
    </recommendedName>
</protein>
<dbReference type="AlphaFoldDB" id="A0A0R3JVC3"/>
<evidence type="ECO:0000256" key="9">
    <source>
        <dbReference type="ARBA" id="ARBA00059018"/>
    </source>
</evidence>
<reference evidence="14 15" key="1">
    <citation type="submission" date="2015-09" db="EMBL/GenBank/DDBJ databases">
        <title>Draft genome sequence of a Caloramator mitchellensis, a moderate thermophile from the Great Artesian Basin of Australia.</title>
        <authorList>
            <person name="Patel B.K."/>
        </authorList>
    </citation>
    <scope>NUCLEOTIDE SEQUENCE [LARGE SCALE GENOMIC DNA]</scope>
    <source>
        <strain evidence="14 15">VF08</strain>
    </source>
</reference>
<dbReference type="PRINTS" id="PR01755">
    <property type="entry name" value="SECFTRNLCASE"/>
</dbReference>
<proteinExistence type="inferred from homology"/>
<evidence type="ECO:0000313" key="15">
    <source>
        <dbReference type="Proteomes" id="UP000052015"/>
    </source>
</evidence>
<dbReference type="Pfam" id="PF02355">
    <property type="entry name" value="SecD_SecF_C"/>
    <property type="match status" value="1"/>
</dbReference>
<keyword evidence="2 12" id="KW-0813">Transport</keyword>
<keyword evidence="6 12" id="KW-1133">Transmembrane helix</keyword>
<accession>A0A0R3JVC3</accession>
<dbReference type="Pfam" id="PF07549">
    <property type="entry name" value="Sec_GG"/>
    <property type="match status" value="1"/>
</dbReference>
<dbReference type="FunFam" id="1.20.1640.10:FF:000024">
    <property type="entry name" value="Multifunctional fusion protein"/>
    <property type="match status" value="1"/>
</dbReference>
<evidence type="ECO:0000256" key="4">
    <source>
        <dbReference type="ARBA" id="ARBA00022692"/>
    </source>
</evidence>
<dbReference type="EMBL" id="LKHP01000003">
    <property type="protein sequence ID" value="KRQ87520.1"/>
    <property type="molecule type" value="Genomic_DNA"/>
</dbReference>
<evidence type="ECO:0000256" key="6">
    <source>
        <dbReference type="ARBA" id="ARBA00022989"/>
    </source>
</evidence>
<keyword evidence="3 12" id="KW-1003">Cell membrane</keyword>
<organism evidence="14 15">
    <name type="scientific">Caloramator mitchellensis</name>
    <dbReference type="NCBI Taxonomy" id="908809"/>
    <lineage>
        <taxon>Bacteria</taxon>
        <taxon>Bacillati</taxon>
        <taxon>Bacillota</taxon>
        <taxon>Clostridia</taxon>
        <taxon>Eubacteriales</taxon>
        <taxon>Clostridiaceae</taxon>
        <taxon>Caloramator</taxon>
    </lineage>
</organism>
<feature type="transmembrane region" description="Helical" evidence="12">
    <location>
        <begin position="12"/>
        <end position="31"/>
    </location>
</feature>
<dbReference type="NCBIfam" id="TIGR00966">
    <property type="entry name" value="transloc_SecF"/>
    <property type="match status" value="1"/>
</dbReference>
<comment type="similarity">
    <text evidence="11">In the N-terminal section; belongs to the SecD/SecF family. SecD subfamily.</text>
</comment>
<evidence type="ECO:0000256" key="10">
    <source>
        <dbReference type="ARBA" id="ARBA00060856"/>
    </source>
</evidence>
<comment type="function">
    <text evidence="9 12">Part of the Sec protein translocase complex. Interacts with the SecYEG preprotein conducting channel. SecDF uses the proton motive force (PMF) to complete protein translocation after the ATP-dependent function of SecA.</text>
</comment>
<comment type="caution">
    <text evidence="14">The sequence shown here is derived from an EMBL/GenBank/DDBJ whole genome shotgun (WGS) entry which is preliminary data.</text>
</comment>
<comment type="similarity">
    <text evidence="10">In the C-terminal section; belongs to the SecD/SecF family. SecF subfamily.</text>
</comment>
<feature type="transmembrane region" description="Helical" evidence="12">
    <location>
        <begin position="152"/>
        <end position="173"/>
    </location>
</feature>
<keyword evidence="15" id="KW-1185">Reference proteome</keyword>
<evidence type="ECO:0000256" key="1">
    <source>
        <dbReference type="ARBA" id="ARBA00004651"/>
    </source>
</evidence>
<dbReference type="GO" id="GO:0005886">
    <property type="term" value="C:plasma membrane"/>
    <property type="evidence" value="ECO:0007669"/>
    <property type="project" value="UniProtKB-SubCell"/>
</dbReference>
<gene>
    <name evidence="12 14" type="primary">secF</name>
    <name evidence="14" type="ORF">ABG79_00859</name>
</gene>
<keyword evidence="5 12" id="KW-0653">Protein transport</keyword>
<evidence type="ECO:0000256" key="11">
    <source>
        <dbReference type="ARBA" id="ARBA00061053"/>
    </source>
</evidence>
<feature type="domain" description="Protein export membrane protein SecD/SecF C-terminal" evidence="13">
    <location>
        <begin position="107"/>
        <end position="283"/>
    </location>
</feature>
<dbReference type="PANTHER" id="PTHR30081:SF8">
    <property type="entry name" value="PROTEIN TRANSLOCASE SUBUNIT SECF"/>
    <property type="match status" value="1"/>
</dbReference>
<dbReference type="InterPro" id="IPR048634">
    <property type="entry name" value="SecD_SecF_C"/>
</dbReference>
<feature type="transmembrane region" description="Helical" evidence="12">
    <location>
        <begin position="231"/>
        <end position="249"/>
    </location>
</feature>
<feature type="transmembrane region" description="Helical" evidence="12">
    <location>
        <begin position="179"/>
        <end position="200"/>
    </location>
</feature>
<dbReference type="NCBIfam" id="TIGR00916">
    <property type="entry name" value="2A0604s01"/>
    <property type="match status" value="1"/>
</dbReference>
<evidence type="ECO:0000256" key="3">
    <source>
        <dbReference type="ARBA" id="ARBA00022475"/>
    </source>
</evidence>
<dbReference type="Proteomes" id="UP000052015">
    <property type="component" value="Unassembled WGS sequence"/>
</dbReference>
<dbReference type="InterPro" id="IPR055344">
    <property type="entry name" value="SecD_SecF_C_bact"/>
</dbReference>
<keyword evidence="7 12" id="KW-0811">Translocation</keyword>
<dbReference type="Gene3D" id="1.20.1640.10">
    <property type="entry name" value="Multidrug efflux transporter AcrB transmembrane domain"/>
    <property type="match status" value="1"/>
</dbReference>
<dbReference type="OrthoDB" id="9805019at2"/>
<evidence type="ECO:0000256" key="12">
    <source>
        <dbReference type="HAMAP-Rule" id="MF_01464"/>
    </source>
</evidence>
<comment type="subcellular location">
    <subcellularLocation>
        <location evidence="1 12">Cell membrane</location>
        <topology evidence="1 12">Multi-pass membrane protein</topology>
    </subcellularLocation>
</comment>
<dbReference type="InterPro" id="IPR022646">
    <property type="entry name" value="SecD/SecF_CS"/>
</dbReference>
<sequence length="290" mass="32144">MERMYKIIEKRKLWFSISLIIILIGLGALAFKGLNLGIDFKGGTVITIKIGQEFNVEELRKSLEKYDTQIDVREIEGQEVTIRSNKITTEQVNQIFADVKAKYNLKDDALRSIDTIGPTIGQELRKSAIIATLLATIGILAYVTIRFELWSGLAAIVALIHDLLITLTVYAVLQIPVNSSFIAAMLTILGYSINDTIVVFDRIRENKKAGKYHDFETLADASITQTLARSINTVMTTLFTITAIYLLGVPAIKEFALPLIIGIVSGAYSSIFIATPLWVLFEKKAGQKVA</sequence>